<dbReference type="EMBL" id="JBBWWT010000006">
    <property type="protein sequence ID" value="MEL1265421.1"/>
    <property type="molecule type" value="Genomic_DNA"/>
</dbReference>
<dbReference type="PROSITE" id="PS50929">
    <property type="entry name" value="ABC_TM1F"/>
    <property type="match status" value="1"/>
</dbReference>
<dbReference type="SUPFAM" id="SSF90123">
    <property type="entry name" value="ABC transporter transmembrane region"/>
    <property type="match status" value="1"/>
</dbReference>
<evidence type="ECO:0000256" key="7">
    <source>
        <dbReference type="SAM" id="Phobius"/>
    </source>
</evidence>
<dbReference type="InterPro" id="IPR036640">
    <property type="entry name" value="ABC1_TM_sf"/>
</dbReference>
<organism evidence="10 11">
    <name type="scientific">Pseudoxanthomonas putridarboris</name>
    <dbReference type="NCBI Taxonomy" id="752605"/>
    <lineage>
        <taxon>Bacteria</taxon>
        <taxon>Pseudomonadati</taxon>
        <taxon>Pseudomonadota</taxon>
        <taxon>Gammaproteobacteria</taxon>
        <taxon>Lysobacterales</taxon>
        <taxon>Lysobacteraceae</taxon>
        <taxon>Pseudoxanthomonas</taxon>
    </lineage>
</organism>
<sequence>MTPRDDLRGVFAPHRRLILLALGLLLLTLLAGTGLLGLSGHFLAAASLAGTAVVGFNFFGPSAGIRALTFARILSRYAEKLVGHDVTLRLARDLRVWFFRRALPLAPLGLGRFRTGDLLARLVADIEAVDGLLVRAIGPLLALLALALLAVAVALCVLPAAGMLLAVVLAALGGAIPWITARGVAALEDGRAAARSELRAAVQEGIEGATDLAAMDAGAAWLRALDQRSATVSRWEARRRRRLAAGAFAHGVVTALALPAMLWVLLSSTHDGRISAAAAAGLFFMALAVLEAGAGIALAWQSLRAAAASAQRLQSVTGQPAAVADDGTDAPPMQGELELRDVAFQWSDTDRRVLDGAQLRVGVGECVLVMGDSGEGKSSLLALVLRLRDPQAGHVSFGGMDLRALALAQWHARIAWLPQDAPVFSGSVGDNLRMGAPDANDARLWRALAQVKLEARFRESPDGLDTWIGENGATLSAGQARRLALARALLRDAPLLLLDEPTAGLDQDTADELMRDLAVARADRSVLIISHDELPAGVAHARYRLRDGKLVREETR</sequence>
<evidence type="ECO:0000256" key="5">
    <source>
        <dbReference type="ARBA" id="ARBA00022989"/>
    </source>
</evidence>
<dbReference type="RefSeq" id="WP_341726591.1">
    <property type="nucleotide sequence ID" value="NZ_JBBWWT010000006.1"/>
</dbReference>
<dbReference type="InterPro" id="IPR017871">
    <property type="entry name" value="ABC_transporter-like_CS"/>
</dbReference>
<dbReference type="InterPro" id="IPR027417">
    <property type="entry name" value="P-loop_NTPase"/>
</dbReference>
<dbReference type="SUPFAM" id="SSF52540">
    <property type="entry name" value="P-loop containing nucleoside triphosphate hydrolases"/>
    <property type="match status" value="1"/>
</dbReference>
<dbReference type="NCBIfam" id="TIGR02868">
    <property type="entry name" value="CydC"/>
    <property type="match status" value="1"/>
</dbReference>
<dbReference type="PANTHER" id="PTHR24221">
    <property type="entry name" value="ATP-BINDING CASSETTE SUB-FAMILY B"/>
    <property type="match status" value="1"/>
</dbReference>
<evidence type="ECO:0000256" key="6">
    <source>
        <dbReference type="ARBA" id="ARBA00023136"/>
    </source>
</evidence>
<evidence type="ECO:0000256" key="2">
    <source>
        <dbReference type="ARBA" id="ARBA00022692"/>
    </source>
</evidence>
<evidence type="ECO:0000256" key="4">
    <source>
        <dbReference type="ARBA" id="ARBA00022840"/>
    </source>
</evidence>
<dbReference type="InterPro" id="IPR003439">
    <property type="entry name" value="ABC_transporter-like_ATP-bd"/>
</dbReference>
<keyword evidence="11" id="KW-1185">Reference proteome</keyword>
<evidence type="ECO:0000259" key="9">
    <source>
        <dbReference type="PROSITE" id="PS50929"/>
    </source>
</evidence>
<evidence type="ECO:0000259" key="8">
    <source>
        <dbReference type="PROSITE" id="PS50893"/>
    </source>
</evidence>
<dbReference type="Pfam" id="PF00005">
    <property type="entry name" value="ABC_tran"/>
    <property type="match status" value="1"/>
</dbReference>
<reference evidence="10 11" key="1">
    <citation type="submission" date="2024-04" db="EMBL/GenBank/DDBJ databases">
        <title>Draft genome sequence of Pseudoxanthomonas putridarboris WD12.</title>
        <authorList>
            <person name="Oh J."/>
        </authorList>
    </citation>
    <scope>NUCLEOTIDE SEQUENCE [LARGE SCALE GENOMIC DNA]</scope>
    <source>
        <strain evidence="10 11">WD12</strain>
    </source>
</reference>
<evidence type="ECO:0000313" key="10">
    <source>
        <dbReference type="EMBL" id="MEL1265421.1"/>
    </source>
</evidence>
<keyword evidence="6 7" id="KW-0472">Membrane</keyword>
<dbReference type="InterPro" id="IPR039421">
    <property type="entry name" value="Type_1_exporter"/>
</dbReference>
<dbReference type="InterPro" id="IPR011527">
    <property type="entry name" value="ABC1_TM_dom"/>
</dbReference>
<accession>A0ABU9J2H6</accession>
<feature type="domain" description="ABC transporter" evidence="8">
    <location>
        <begin position="337"/>
        <end position="556"/>
    </location>
</feature>
<dbReference type="PROSITE" id="PS50893">
    <property type="entry name" value="ABC_TRANSPORTER_2"/>
    <property type="match status" value="1"/>
</dbReference>
<gene>
    <name evidence="10" type="primary">cydC</name>
    <name evidence="10" type="ORF">AAD027_13745</name>
</gene>
<protein>
    <submittedName>
        <fullName evidence="10">Thiol reductant ABC exporter subunit CydC</fullName>
    </submittedName>
</protein>
<dbReference type="Gene3D" id="3.40.50.300">
    <property type="entry name" value="P-loop containing nucleotide triphosphate hydrolases"/>
    <property type="match status" value="1"/>
</dbReference>
<proteinExistence type="predicted"/>
<evidence type="ECO:0000256" key="1">
    <source>
        <dbReference type="ARBA" id="ARBA00004651"/>
    </source>
</evidence>
<dbReference type="SMART" id="SM00382">
    <property type="entry name" value="AAA"/>
    <property type="match status" value="1"/>
</dbReference>
<feature type="transmembrane region" description="Helical" evidence="7">
    <location>
        <begin position="140"/>
        <end position="172"/>
    </location>
</feature>
<dbReference type="InterPro" id="IPR003593">
    <property type="entry name" value="AAA+_ATPase"/>
</dbReference>
<dbReference type="Gene3D" id="1.20.1560.10">
    <property type="entry name" value="ABC transporter type 1, transmembrane domain"/>
    <property type="match status" value="1"/>
</dbReference>
<dbReference type="Proteomes" id="UP001459204">
    <property type="component" value="Unassembled WGS sequence"/>
</dbReference>
<evidence type="ECO:0000256" key="3">
    <source>
        <dbReference type="ARBA" id="ARBA00022741"/>
    </source>
</evidence>
<dbReference type="Pfam" id="PF00664">
    <property type="entry name" value="ABC_membrane"/>
    <property type="match status" value="1"/>
</dbReference>
<evidence type="ECO:0000313" key="11">
    <source>
        <dbReference type="Proteomes" id="UP001459204"/>
    </source>
</evidence>
<feature type="transmembrane region" description="Helical" evidence="7">
    <location>
        <begin position="278"/>
        <end position="300"/>
    </location>
</feature>
<comment type="caution">
    <text evidence="10">The sequence shown here is derived from an EMBL/GenBank/DDBJ whole genome shotgun (WGS) entry which is preliminary data.</text>
</comment>
<feature type="domain" description="ABC transmembrane type-1" evidence="9">
    <location>
        <begin position="19"/>
        <end position="305"/>
    </location>
</feature>
<keyword evidence="2 7" id="KW-0812">Transmembrane</keyword>
<feature type="transmembrane region" description="Helical" evidence="7">
    <location>
        <begin position="243"/>
        <end position="266"/>
    </location>
</feature>
<dbReference type="PROSITE" id="PS00211">
    <property type="entry name" value="ABC_TRANSPORTER_1"/>
    <property type="match status" value="1"/>
</dbReference>
<keyword evidence="3" id="KW-0547">Nucleotide-binding</keyword>
<dbReference type="PANTHER" id="PTHR24221:SF654">
    <property type="entry name" value="ATP-BINDING CASSETTE SUB-FAMILY B MEMBER 6"/>
    <property type="match status" value="1"/>
</dbReference>
<comment type="subcellular location">
    <subcellularLocation>
        <location evidence="1">Cell membrane</location>
        <topology evidence="1">Multi-pass membrane protein</topology>
    </subcellularLocation>
</comment>
<name>A0ABU9J2H6_9GAMM</name>
<dbReference type="InterPro" id="IPR014223">
    <property type="entry name" value="ABC_CydC/D"/>
</dbReference>
<keyword evidence="5 7" id="KW-1133">Transmembrane helix</keyword>
<keyword evidence="4" id="KW-0067">ATP-binding</keyword>